<evidence type="ECO:0000259" key="30">
    <source>
        <dbReference type="Pfam" id="PF18317"/>
    </source>
</evidence>
<feature type="active site" description="Proton acceptor; for 3-dehydroquinate synthase activity" evidence="23">
    <location>
        <position position="784"/>
    </location>
</feature>
<dbReference type="FunFam" id="3.40.50.300:FF:001256">
    <property type="entry name" value="Pentafunctional AROM polypeptide"/>
    <property type="match status" value="1"/>
</dbReference>
<comment type="pathway">
    <text evidence="23">Metabolic intermediate biosynthesis; chorismate biosynthesis; chorismate from D-erythrose 4-phosphate and phosphoenolpyruvate: step 3/7.</text>
</comment>
<dbReference type="Gene3D" id="3.20.20.70">
    <property type="entry name" value="Aldolase class I"/>
    <property type="match status" value="1"/>
</dbReference>
<evidence type="ECO:0000256" key="22">
    <source>
        <dbReference type="ARBA" id="ARBA00056517"/>
    </source>
</evidence>
<dbReference type="Pfam" id="PF12627">
    <property type="entry name" value="PolyA_pol_RNAbd"/>
    <property type="match status" value="1"/>
</dbReference>
<dbReference type="GO" id="GO:0004810">
    <property type="term" value="F:CCA tRNA nucleotidyltransferase activity"/>
    <property type="evidence" value="ECO:0007669"/>
    <property type="project" value="UniProtKB-EC"/>
</dbReference>
<dbReference type="HAMAP" id="MF_03143">
    <property type="entry name" value="Pentafunct_AroM"/>
    <property type="match status" value="1"/>
</dbReference>
<feature type="binding site" evidence="23">
    <location>
        <position position="658"/>
    </location>
    <ligand>
        <name>7-phospho-2-dehydro-3-deoxy-D-arabino-heptonate</name>
        <dbReference type="ChEBI" id="CHEBI:58394"/>
    </ligand>
</feature>
<feature type="active site" description="Schiff-base intermediate with substrate; for 3-dehydroquinate dehydratase activity" evidence="23">
    <location>
        <position position="1718"/>
    </location>
</feature>
<feature type="domain" description="Poly A polymerase head" evidence="26">
    <location>
        <begin position="55"/>
        <end position="195"/>
    </location>
</feature>
<accession>A0AAD5FWI1</accession>
<feature type="binding site" evidence="23">
    <location>
        <position position="795"/>
    </location>
    <ligand>
        <name>Zn(2+)</name>
        <dbReference type="ChEBI" id="CHEBI:29105"/>
        <note>catalytic</note>
    </ligand>
</feature>
<dbReference type="InterPro" id="IPR043519">
    <property type="entry name" value="NT_sf"/>
</dbReference>
<dbReference type="FunFam" id="3.20.20.70:FF:000135">
    <property type="entry name" value="Pentafunctional AROM polypeptide"/>
    <property type="match status" value="1"/>
</dbReference>
<dbReference type="InterPro" id="IPR041121">
    <property type="entry name" value="SDH_C"/>
</dbReference>
<dbReference type="InterPro" id="IPR006264">
    <property type="entry name" value="EPSP_synthase"/>
</dbReference>
<evidence type="ECO:0000259" key="31">
    <source>
        <dbReference type="Pfam" id="PF24621"/>
    </source>
</evidence>
<dbReference type="FunFam" id="3.30.460.10:FF:000019">
    <property type="entry name" value="tRNA nucleotidyltransferase cca2"/>
    <property type="match status" value="1"/>
</dbReference>
<dbReference type="GO" id="GO:0004764">
    <property type="term" value="F:shikimate 3-dehydrogenase (NADP+) activity"/>
    <property type="evidence" value="ECO:0007669"/>
    <property type="project" value="UniProtKB-UniRule"/>
</dbReference>
<dbReference type="EC" id="1.1.1.25" evidence="23"/>
<comment type="catalytic activity">
    <reaction evidence="23">
        <text>3-dehydroquinate = 3-dehydroshikimate + H2O</text>
        <dbReference type="Rhea" id="RHEA:21096"/>
        <dbReference type="ChEBI" id="CHEBI:15377"/>
        <dbReference type="ChEBI" id="CHEBI:16630"/>
        <dbReference type="ChEBI" id="CHEBI:32364"/>
        <dbReference type="EC" id="4.2.1.10"/>
    </reaction>
</comment>
<evidence type="ECO:0000256" key="7">
    <source>
        <dbReference type="ARBA" id="ARBA00022679"/>
    </source>
</evidence>
<feature type="active site" description="Proton acceptor; for 3-dehydroquinate synthase activity" evidence="23">
    <location>
        <position position="799"/>
    </location>
</feature>
<dbReference type="EC" id="4.2.1.10" evidence="23"/>
<name>A0AAD5FWI1_9ASCO</name>
<dbReference type="PRINTS" id="PR01100">
    <property type="entry name" value="SHIKIMTKNASE"/>
</dbReference>
<dbReference type="Pfam" id="PF08501">
    <property type="entry name" value="Shikimate_dh_N"/>
    <property type="match status" value="1"/>
</dbReference>
<dbReference type="Gene3D" id="3.40.50.1970">
    <property type="match status" value="1"/>
</dbReference>
<dbReference type="GO" id="GO:0009423">
    <property type="term" value="P:chorismate biosynthetic process"/>
    <property type="evidence" value="ECO:0007669"/>
    <property type="project" value="UniProtKB-UniRule"/>
</dbReference>
<dbReference type="SUPFAM" id="SSF52540">
    <property type="entry name" value="P-loop containing nucleoside triphosphate hydrolases"/>
    <property type="match status" value="1"/>
</dbReference>
<keyword evidence="18 23" id="KW-0511">Multifunctional enzyme</keyword>
<comment type="subunit">
    <text evidence="23">Homodimer.</text>
</comment>
<dbReference type="EC" id="2.5.1.19" evidence="23"/>
<evidence type="ECO:0000256" key="10">
    <source>
        <dbReference type="ARBA" id="ARBA00022777"/>
    </source>
</evidence>
<evidence type="ECO:0000256" key="5">
    <source>
        <dbReference type="ARBA" id="ARBA00022490"/>
    </source>
</evidence>
<evidence type="ECO:0000259" key="29">
    <source>
        <dbReference type="Pfam" id="PF12627"/>
    </source>
</evidence>
<comment type="similarity">
    <text evidence="23">In the 4th section; belongs to the type-I 3-dehydroquinase family.</text>
</comment>
<dbReference type="InterPro" id="IPR036968">
    <property type="entry name" value="Enolpyruvate_Tfrase_sf"/>
</dbReference>
<dbReference type="NCBIfam" id="TIGR01356">
    <property type="entry name" value="aroA"/>
    <property type="match status" value="1"/>
</dbReference>
<dbReference type="Gene3D" id="3.65.10.10">
    <property type="entry name" value="Enolpyruvate transferase domain"/>
    <property type="match status" value="2"/>
</dbReference>
<dbReference type="InterPro" id="IPR002646">
    <property type="entry name" value="PolA_pol_head_dom"/>
</dbReference>
<dbReference type="CDD" id="cd05398">
    <property type="entry name" value="NT_ClassII-CCAase"/>
    <property type="match status" value="1"/>
</dbReference>
<dbReference type="InterPro" id="IPR032828">
    <property type="entry name" value="PolyA_RNA-bd"/>
</dbReference>
<dbReference type="SUPFAM" id="SSF55205">
    <property type="entry name" value="EPT/RTPC-like"/>
    <property type="match status" value="1"/>
</dbReference>
<feature type="binding site" evidence="23">
    <location>
        <begin position="573"/>
        <end position="575"/>
    </location>
    <ligand>
        <name>NAD(+)</name>
        <dbReference type="ChEBI" id="CHEBI:57540"/>
    </ligand>
</feature>
<keyword evidence="6 23" id="KW-0028">Amino-acid biosynthesis</keyword>
<feature type="binding site" evidence="23">
    <location>
        <position position="722"/>
    </location>
    <ligand>
        <name>Zn(2+)</name>
        <dbReference type="ChEBI" id="CHEBI:29105"/>
        <note>catalytic</note>
    </ligand>
</feature>
<dbReference type="InterPro" id="IPR016037">
    <property type="entry name" value="DHQ_synth_AroB"/>
</dbReference>
<feature type="domain" description="SDH C-terminal" evidence="30">
    <location>
        <begin position="2045"/>
        <end position="2074"/>
    </location>
</feature>
<comment type="subcellular location">
    <subcellularLocation>
        <location evidence="1 23">Cytoplasm</location>
    </subcellularLocation>
</comment>
<dbReference type="GO" id="GO:0005739">
    <property type="term" value="C:mitochondrion"/>
    <property type="evidence" value="ECO:0007669"/>
    <property type="project" value="UniProtKB-ARBA"/>
</dbReference>
<feature type="binding site" evidence="23">
    <location>
        <begin position="788"/>
        <end position="792"/>
    </location>
    <ligand>
        <name>7-phospho-2-dehydro-3-deoxy-D-arabino-heptonate</name>
        <dbReference type="ChEBI" id="CHEBI:58394"/>
    </ligand>
</feature>
<dbReference type="InterPro" id="IPR056179">
    <property type="entry name" value="DHQS_C"/>
</dbReference>
<dbReference type="EC" id="2.7.1.71" evidence="23"/>
<dbReference type="GO" id="GO:0003856">
    <property type="term" value="F:3-dehydroquinate synthase activity"/>
    <property type="evidence" value="ECO:0007669"/>
    <property type="project" value="UniProtKB-UniRule"/>
</dbReference>
<keyword evidence="8 23" id="KW-0479">Metal-binding</keyword>
<dbReference type="HAMAP" id="MF_00210">
    <property type="entry name" value="EPSP_synth"/>
    <property type="match status" value="1"/>
</dbReference>
<evidence type="ECO:0000259" key="25">
    <source>
        <dbReference type="Pfam" id="PF00275"/>
    </source>
</evidence>
<comment type="catalytic activity">
    <reaction evidence="23">
        <text>shikimate + ATP = 3-phosphoshikimate + ADP + H(+)</text>
        <dbReference type="Rhea" id="RHEA:13121"/>
        <dbReference type="ChEBI" id="CHEBI:15378"/>
        <dbReference type="ChEBI" id="CHEBI:30616"/>
        <dbReference type="ChEBI" id="CHEBI:36208"/>
        <dbReference type="ChEBI" id="CHEBI:145989"/>
        <dbReference type="ChEBI" id="CHEBI:456216"/>
        <dbReference type="EC" id="2.7.1.71"/>
    </reaction>
</comment>
<proteinExistence type="inferred from homology"/>
<dbReference type="Gene3D" id="3.40.50.720">
    <property type="entry name" value="NAD(P)-binding Rossmann-like Domain"/>
    <property type="match status" value="1"/>
</dbReference>
<keyword evidence="33" id="KW-1185">Reference proteome</keyword>
<feature type="region of interest" description="3-dehydroquinate synthase" evidence="23">
    <location>
        <begin position="1"/>
        <end position="910"/>
    </location>
</feature>
<dbReference type="InterPro" id="IPR000623">
    <property type="entry name" value="Shikimate_kinase/TSH1"/>
</dbReference>
<dbReference type="CDD" id="cd01065">
    <property type="entry name" value="NAD_bind_Shikimate_DH"/>
    <property type="match status" value="1"/>
</dbReference>
<dbReference type="Pfam" id="PF01743">
    <property type="entry name" value="PolyA_pol"/>
    <property type="match status" value="1"/>
</dbReference>
<evidence type="ECO:0000256" key="15">
    <source>
        <dbReference type="ARBA" id="ARBA00023002"/>
    </source>
</evidence>
<dbReference type="PANTHER" id="PTHR21090:SF5">
    <property type="entry name" value="PENTAFUNCTIONAL AROM POLYPEPTIDE"/>
    <property type="match status" value="1"/>
</dbReference>
<feature type="binding site" evidence="23">
    <location>
        <begin position="1389"/>
        <end position="1396"/>
    </location>
    <ligand>
        <name>ATP</name>
        <dbReference type="ChEBI" id="CHEBI:30616"/>
    </ligand>
</feature>
<evidence type="ECO:0000256" key="3">
    <source>
        <dbReference type="ARBA" id="ARBA00007265"/>
    </source>
</evidence>
<dbReference type="InterPro" id="IPR036291">
    <property type="entry name" value="NAD(P)-bd_dom_sf"/>
</dbReference>
<dbReference type="RefSeq" id="XP_051606779.1">
    <property type="nucleotide sequence ID" value="XM_051754423.1"/>
</dbReference>
<evidence type="ECO:0000256" key="11">
    <source>
        <dbReference type="ARBA" id="ARBA00022833"/>
    </source>
</evidence>
<feature type="binding site" evidence="23">
    <location>
        <begin position="611"/>
        <end position="614"/>
    </location>
    <ligand>
        <name>NAD(+)</name>
        <dbReference type="ChEBI" id="CHEBI:57540"/>
    </ligand>
</feature>
<evidence type="ECO:0000256" key="13">
    <source>
        <dbReference type="ARBA" id="ARBA00022857"/>
    </source>
</evidence>
<evidence type="ECO:0000256" key="19">
    <source>
        <dbReference type="ARBA" id="ARBA00044633"/>
    </source>
</evidence>
<evidence type="ECO:0000259" key="28">
    <source>
        <dbReference type="Pfam" id="PF08501"/>
    </source>
</evidence>
<comment type="similarity">
    <text evidence="23">In the 3rd section; belongs to the shikimate kinase family.</text>
</comment>
<dbReference type="Proteomes" id="UP001204833">
    <property type="component" value="Unassembled WGS sequence"/>
</dbReference>
<dbReference type="NCBIfam" id="TIGR01357">
    <property type="entry name" value="aroB"/>
    <property type="match status" value="1"/>
</dbReference>
<dbReference type="GO" id="GO:0046872">
    <property type="term" value="F:metal ion binding"/>
    <property type="evidence" value="ECO:0007669"/>
    <property type="project" value="UniProtKB-UniRule"/>
</dbReference>
<dbReference type="EMBL" id="JAIHNG010000164">
    <property type="protein sequence ID" value="KAI5949269.1"/>
    <property type="molecule type" value="Genomic_DNA"/>
</dbReference>
<comment type="function">
    <text evidence="21 23">The AROM polypeptide catalyzes 5 consecutive enzymatic reactions in prechorismate polyaromatic amino acid biosynthesis.</text>
</comment>
<dbReference type="InterPro" id="IPR008289">
    <property type="entry name" value="Pentafunct_AroM"/>
</dbReference>
<comment type="similarity">
    <text evidence="23">In the N-terminal section; belongs to the sugar phosphate cyclases superfamily. Dehydroquinate synthase family.</text>
</comment>
<dbReference type="InterPro" id="IPR013792">
    <property type="entry name" value="RNA3'P_cycl/enolpyr_Trfase_a/b"/>
</dbReference>
<dbReference type="SUPFAM" id="SSF53223">
    <property type="entry name" value="Aminoacid dehydrogenase-like, N-terminal domain"/>
    <property type="match status" value="1"/>
</dbReference>
<evidence type="ECO:0000256" key="4">
    <source>
        <dbReference type="ARBA" id="ARBA00009948"/>
    </source>
</evidence>
<dbReference type="Pfam" id="PF01202">
    <property type="entry name" value="SKI"/>
    <property type="match status" value="1"/>
</dbReference>
<dbReference type="GO" id="GO:0004765">
    <property type="term" value="F:shikimate kinase activity"/>
    <property type="evidence" value="ECO:0007669"/>
    <property type="project" value="UniProtKB-UniRule"/>
</dbReference>
<evidence type="ECO:0000256" key="14">
    <source>
        <dbReference type="ARBA" id="ARBA00022884"/>
    </source>
</evidence>
<feature type="binding site" evidence="23">
    <location>
        <position position="689"/>
    </location>
    <ligand>
        <name>NAD(+)</name>
        <dbReference type="ChEBI" id="CHEBI:57540"/>
    </ligand>
</feature>
<dbReference type="FunFam" id="3.65.10.10:FF:000007">
    <property type="entry name" value="Pentafunctional AROM polypeptide"/>
    <property type="match status" value="1"/>
</dbReference>
<feature type="binding site" evidence="23">
    <location>
        <position position="811"/>
    </location>
    <ligand>
        <name>Zn(2+)</name>
        <dbReference type="ChEBI" id="CHEBI:29105"/>
        <note>catalytic</note>
    </ligand>
</feature>
<comment type="similarity">
    <text evidence="23">In the C-terminal section; belongs to the shikimate dehydrogenase family.</text>
</comment>
<comment type="catalytic activity">
    <reaction evidence="19">
        <text>3-phosphoshikimate + phosphoenolpyruvate = 5-O-(1-carboxyvinyl)-3-phosphoshikimate + phosphate</text>
        <dbReference type="Rhea" id="RHEA:21256"/>
        <dbReference type="ChEBI" id="CHEBI:43474"/>
        <dbReference type="ChEBI" id="CHEBI:57701"/>
        <dbReference type="ChEBI" id="CHEBI:58702"/>
        <dbReference type="ChEBI" id="CHEBI:145989"/>
        <dbReference type="EC" id="2.5.1.19"/>
    </reaction>
    <physiologicalReaction direction="left-to-right" evidence="19">
        <dbReference type="Rhea" id="RHEA:21257"/>
    </physiologicalReaction>
</comment>
<evidence type="ECO:0000256" key="2">
    <source>
        <dbReference type="ARBA" id="ARBA00004811"/>
    </source>
</evidence>
<dbReference type="CDD" id="cd00464">
    <property type="entry name" value="SK"/>
    <property type="match status" value="1"/>
</dbReference>
<feature type="region of interest" description="Shikimate dehydrogenase" evidence="23">
    <location>
        <begin position="1798"/>
        <end position="2078"/>
    </location>
</feature>
<dbReference type="InterPro" id="IPR013785">
    <property type="entry name" value="Aldolase_TIM"/>
</dbReference>
<dbReference type="GO" id="GO:0009073">
    <property type="term" value="P:aromatic amino acid family biosynthetic process"/>
    <property type="evidence" value="ECO:0007669"/>
    <property type="project" value="UniProtKB-UniRule"/>
</dbReference>
<dbReference type="Gene3D" id="3.40.50.300">
    <property type="entry name" value="P-loop containing nucleotide triphosphate hydrolases"/>
    <property type="match status" value="1"/>
</dbReference>
<feature type="binding site" evidence="23">
    <location>
        <begin position="722"/>
        <end position="725"/>
    </location>
    <ligand>
        <name>7-phospho-2-dehydro-3-deoxy-D-arabino-heptonate</name>
        <dbReference type="ChEBI" id="CHEBI:58394"/>
    </ligand>
</feature>
<dbReference type="FunFam" id="3.40.50.1970:FF:000007">
    <property type="entry name" value="Pentafunctional AROM polypeptide"/>
    <property type="match status" value="1"/>
</dbReference>
<comment type="catalytic activity">
    <reaction evidence="20">
        <text>a tRNA precursor + 2 CTP + ATP = a tRNA with a 3' CCA end + 3 diphosphate</text>
        <dbReference type="Rhea" id="RHEA:14433"/>
        <dbReference type="Rhea" id="RHEA-COMP:10465"/>
        <dbReference type="Rhea" id="RHEA-COMP:10468"/>
        <dbReference type="ChEBI" id="CHEBI:30616"/>
        <dbReference type="ChEBI" id="CHEBI:33019"/>
        <dbReference type="ChEBI" id="CHEBI:37563"/>
        <dbReference type="ChEBI" id="CHEBI:74896"/>
        <dbReference type="ChEBI" id="CHEBI:83071"/>
        <dbReference type="EC" id="2.7.7.72"/>
    </reaction>
</comment>
<keyword evidence="16 23" id="KW-0057">Aromatic amino acid biosynthesis</keyword>
<keyword evidence="7 23" id="KW-0808">Transferase</keyword>
<dbReference type="SUPFAM" id="SSF81891">
    <property type="entry name" value="Poly A polymerase C-terminal region-like"/>
    <property type="match status" value="1"/>
</dbReference>
<evidence type="ECO:0000256" key="6">
    <source>
        <dbReference type="ARBA" id="ARBA00022605"/>
    </source>
</evidence>
<dbReference type="InterPro" id="IPR013708">
    <property type="entry name" value="Shikimate_DH-bd_N"/>
</dbReference>
<dbReference type="Pfam" id="PF01761">
    <property type="entry name" value="DHQ_synthase"/>
    <property type="match status" value="1"/>
</dbReference>
<dbReference type="InterPro" id="IPR046346">
    <property type="entry name" value="Aminoacid_DH-like_N_sf"/>
</dbReference>
<dbReference type="SUPFAM" id="SSF51569">
    <property type="entry name" value="Aldolase"/>
    <property type="match status" value="1"/>
</dbReference>
<feature type="binding site" evidence="23">
    <location>
        <position position="811"/>
    </location>
    <ligand>
        <name>7-phospho-2-dehydro-3-deoxy-D-arabino-heptonate</name>
        <dbReference type="ChEBI" id="CHEBI:58394"/>
    </ligand>
</feature>
<evidence type="ECO:0000256" key="17">
    <source>
        <dbReference type="ARBA" id="ARBA00023239"/>
    </source>
</evidence>
<evidence type="ECO:0000259" key="26">
    <source>
        <dbReference type="Pfam" id="PF01743"/>
    </source>
</evidence>
<comment type="cofactor">
    <cofactor evidence="23">
        <name>Zn(2+)</name>
        <dbReference type="ChEBI" id="CHEBI:29105"/>
    </cofactor>
    <text evidence="23">Binds 2 Zn(2+) ions per subunit.</text>
</comment>
<dbReference type="PROSITE" id="PS00885">
    <property type="entry name" value="EPSP_SYNTHASE_2"/>
    <property type="match status" value="1"/>
</dbReference>
<keyword evidence="14 24" id="KW-0694">RNA-binding</keyword>
<comment type="pathway">
    <text evidence="2 23">Metabolic intermediate biosynthesis; chorismate biosynthesis; chorismate from D-erythrose 4-phosphate and phosphoenolpyruvate: step 6/7.</text>
</comment>
<feature type="domain" description="tRNA nucleotidyltransferase/poly(A) polymerase RNA and SrmB- binding" evidence="29">
    <location>
        <begin position="222"/>
        <end position="281"/>
    </location>
</feature>
<feature type="binding site" evidence="23">
    <location>
        <position position="647"/>
    </location>
    <ligand>
        <name>NAD(+)</name>
        <dbReference type="ChEBI" id="CHEBI:57540"/>
    </ligand>
</feature>
<comment type="pathway">
    <text evidence="23">Metabolic intermediate biosynthesis; chorismate biosynthesis; chorismate from D-erythrose 4-phosphate and phosphoenolpyruvate: step 5/7.</text>
</comment>
<comment type="similarity">
    <text evidence="4">Belongs to the EPSP synthase family.</text>
</comment>
<evidence type="ECO:0000256" key="16">
    <source>
        <dbReference type="ARBA" id="ARBA00023141"/>
    </source>
</evidence>
<feature type="binding site" evidence="23">
    <location>
        <position position="774"/>
    </location>
    <ligand>
        <name>7-phospho-2-dehydro-3-deoxy-D-arabino-heptonate</name>
        <dbReference type="ChEBI" id="CHEBI:58394"/>
    </ligand>
</feature>
<keyword evidence="13 23" id="KW-0521">NADP</keyword>
<comment type="similarity">
    <text evidence="23">In the 2nd section; belongs to the EPSP synthase family.</text>
</comment>
<dbReference type="Gene3D" id="3.30.460.10">
    <property type="entry name" value="Beta Polymerase, domain 2"/>
    <property type="match status" value="1"/>
</dbReference>
<dbReference type="NCBIfam" id="TIGR01093">
    <property type="entry name" value="aroD"/>
    <property type="match status" value="1"/>
</dbReference>
<feature type="binding site" evidence="23">
    <location>
        <begin position="642"/>
        <end position="644"/>
    </location>
    <ligand>
        <name>NAD(+)</name>
        <dbReference type="ChEBI" id="CHEBI:57540"/>
    </ligand>
</feature>
<comment type="catalytic activity">
    <reaction evidence="23">
        <text>7-phospho-2-dehydro-3-deoxy-D-arabino-heptonate = 3-dehydroquinate + phosphate</text>
        <dbReference type="Rhea" id="RHEA:21968"/>
        <dbReference type="ChEBI" id="CHEBI:32364"/>
        <dbReference type="ChEBI" id="CHEBI:43474"/>
        <dbReference type="ChEBI" id="CHEBI:58394"/>
        <dbReference type="EC" id="4.2.3.4"/>
    </reaction>
</comment>
<feature type="binding site" evidence="23">
    <location>
        <begin position="707"/>
        <end position="710"/>
    </location>
    <ligand>
        <name>NAD(+)</name>
        <dbReference type="ChEBI" id="CHEBI:57540"/>
    </ligand>
</feature>
<feature type="binding site" evidence="23">
    <location>
        <position position="674"/>
    </location>
    <ligand>
        <name>7-phospho-2-dehydro-3-deoxy-D-arabino-heptonate</name>
        <dbReference type="ChEBI" id="CHEBI:58394"/>
    </ligand>
</feature>
<keyword evidence="11 23" id="KW-0862">Zinc</keyword>
<comment type="caution">
    <text evidence="32">The sequence shown here is derived from an EMBL/GenBank/DDBJ whole genome shotgun (WGS) entry which is preliminary data.</text>
</comment>
<gene>
    <name evidence="32" type="ORF">KGF57_004868</name>
</gene>
<dbReference type="GO" id="GO:0003723">
    <property type="term" value="F:RNA binding"/>
    <property type="evidence" value="ECO:0007669"/>
    <property type="project" value="UniProtKB-KW"/>
</dbReference>
<dbReference type="GO" id="GO:0003855">
    <property type="term" value="F:3-dehydroquinate dehydratase activity"/>
    <property type="evidence" value="ECO:0007669"/>
    <property type="project" value="UniProtKB-UniRule"/>
</dbReference>
<dbReference type="GO" id="GO:0008652">
    <property type="term" value="P:amino acid biosynthetic process"/>
    <property type="evidence" value="ECO:0007669"/>
    <property type="project" value="UniProtKB-KW"/>
</dbReference>
<evidence type="ECO:0000256" key="8">
    <source>
        <dbReference type="ARBA" id="ARBA00022723"/>
    </source>
</evidence>
<evidence type="ECO:0000256" key="24">
    <source>
        <dbReference type="RuleBase" id="RU003953"/>
    </source>
</evidence>
<dbReference type="GeneID" id="76152912"/>
<evidence type="ECO:0000313" key="32">
    <source>
        <dbReference type="EMBL" id="KAI5949269.1"/>
    </source>
</evidence>
<keyword evidence="12 23" id="KW-0067">ATP-binding</keyword>
<protein>
    <recommendedName>
        <fullName evidence="23">Pentafunctional AROM polypeptide</fullName>
    </recommendedName>
    <domain>
        <recommendedName>
            <fullName evidence="23">3-dehydroquinate synthase</fullName>
            <shortName evidence="23">DHQS</shortName>
            <ecNumber evidence="23">4.2.3.4</ecNumber>
        </recommendedName>
    </domain>
    <domain>
        <recommendedName>
            <fullName evidence="23">3-phosphoshikimate 1-carboxyvinyltransferase</fullName>
            <ecNumber evidence="23">2.5.1.19</ecNumber>
        </recommendedName>
        <alternativeName>
            <fullName evidence="23">5-enolpyruvylshikimate-3-phosphate synthase</fullName>
            <shortName evidence="23">EPSP synthase</shortName>
            <shortName evidence="23">EPSPS</shortName>
        </alternativeName>
    </domain>
    <domain>
        <recommendedName>
            <fullName evidence="23">Shikimate kinase</fullName>
            <shortName evidence="23">SK</shortName>
            <ecNumber evidence="23">2.7.1.71</ecNumber>
        </recommendedName>
    </domain>
    <domain>
        <recommendedName>
            <fullName evidence="23">3-dehydroquinate dehydratase</fullName>
            <shortName evidence="23">3-dehydroquinase</shortName>
            <ecNumber evidence="23">4.2.1.10</ecNumber>
        </recommendedName>
    </domain>
    <domain>
        <recommendedName>
            <fullName evidence="23">Shikimate dehydrogenase</fullName>
            <ecNumber evidence="23">1.1.1.25</ecNumber>
        </recommendedName>
    </domain>
</protein>
<evidence type="ECO:0000256" key="20">
    <source>
        <dbReference type="ARBA" id="ARBA00050431"/>
    </source>
</evidence>
<dbReference type="CDD" id="cd01556">
    <property type="entry name" value="EPSP_synthase"/>
    <property type="match status" value="1"/>
</dbReference>
<dbReference type="InterPro" id="IPR027417">
    <property type="entry name" value="P-loop_NTPase"/>
</dbReference>
<keyword evidence="15 23" id="KW-0560">Oxidoreductase</keyword>
<dbReference type="InterPro" id="IPR031322">
    <property type="entry name" value="Shikimate/glucono_kinase"/>
</dbReference>
<dbReference type="PROSITE" id="PS00104">
    <property type="entry name" value="EPSP_SYNTHASE_1"/>
    <property type="match status" value="1"/>
</dbReference>
<organism evidence="32 33">
    <name type="scientific">Candida theae</name>
    <dbReference type="NCBI Taxonomy" id="1198502"/>
    <lineage>
        <taxon>Eukaryota</taxon>
        <taxon>Fungi</taxon>
        <taxon>Dikarya</taxon>
        <taxon>Ascomycota</taxon>
        <taxon>Saccharomycotina</taxon>
        <taxon>Pichiomycetes</taxon>
        <taxon>Debaryomycetaceae</taxon>
        <taxon>Candida/Lodderomyces clade</taxon>
        <taxon>Candida</taxon>
    </lineage>
</organism>
<dbReference type="PANTHER" id="PTHR21090">
    <property type="entry name" value="AROM/DEHYDROQUINATE SYNTHASE"/>
    <property type="match status" value="1"/>
</dbReference>
<dbReference type="CDD" id="cd00502">
    <property type="entry name" value="DHQase_I"/>
    <property type="match status" value="1"/>
</dbReference>
<feature type="binding site" evidence="23">
    <location>
        <position position="718"/>
    </location>
    <ligand>
        <name>NAD(+)</name>
        <dbReference type="ChEBI" id="CHEBI:57540"/>
    </ligand>
</feature>
<comment type="pathway">
    <text evidence="23">Metabolic intermediate biosynthesis; chorismate biosynthesis; chorismate from D-erythrose 4-phosphate and phosphoenolpyruvate: step 4/7.</text>
</comment>
<dbReference type="EC" id="4.2.3.4" evidence="23"/>
<dbReference type="GO" id="GO:0005524">
    <property type="term" value="F:ATP binding"/>
    <property type="evidence" value="ECO:0007669"/>
    <property type="project" value="UniProtKB-UniRule"/>
</dbReference>
<dbReference type="SUPFAM" id="SSF56796">
    <property type="entry name" value="Dehydroquinate synthase-like"/>
    <property type="match status" value="1"/>
</dbReference>
<dbReference type="SUPFAM" id="SSF51735">
    <property type="entry name" value="NAD(P)-binding Rossmann-fold domains"/>
    <property type="match status" value="1"/>
</dbReference>
<keyword evidence="17 23" id="KW-0456">Lyase</keyword>
<evidence type="ECO:0000259" key="27">
    <source>
        <dbReference type="Pfam" id="PF01761"/>
    </source>
</evidence>
<feature type="active site" description="Proton acceptor; for 3-dehydroquinate dehydratase activity" evidence="23">
    <location>
        <position position="1689"/>
    </location>
</feature>
<comment type="similarity">
    <text evidence="3 24">Belongs to the tRNA nucleotidyltransferase/poly(A) polymerase family.</text>
</comment>
<evidence type="ECO:0000256" key="9">
    <source>
        <dbReference type="ARBA" id="ARBA00022741"/>
    </source>
</evidence>
<dbReference type="InterPro" id="IPR030960">
    <property type="entry name" value="DHQS/DOIS_N"/>
</dbReference>
<dbReference type="SUPFAM" id="SSF81301">
    <property type="entry name" value="Nucleotidyltransferase"/>
    <property type="match status" value="1"/>
</dbReference>
<dbReference type="GO" id="GO:0001680">
    <property type="term" value="P:tRNA 3'-terminal CCA addition"/>
    <property type="evidence" value="ECO:0007669"/>
    <property type="project" value="UniProtKB-ARBA"/>
</dbReference>
<sequence length="2078" mass="230511">MLKGILKPYRLLHSPMRRGIPNVISLSEVESDIRNLLVDYCNHYNASHRDKPLILRITGGWVRDKLLGYDSHDIDIAVNHLSGEEFVHNFQEYLKSKDPQFSVNHVHTIKMNPEKSKHLETCTTKLYGIDLDFINLRSEEYAHDSRVPTIEFGTPLQDALRRDATLNALFYNLNEEKIEDFTEKGMDDLDKGILRTPLPPVKTFLDDPLRILRLIRFASKFNFAIESETLDAMREKHNQQALSTKISKERIEIELRKILTSHNPSYGLQLINYCDLSKCIFFVEELKKEFDVYQLELALSKIPHQVNVASAIYLTFEQLILDSTIKSTFQKFLADGDARFNFWLAVILHPYSIVTTKTKDIYHQYLRLGLMAKKSDITRVSTISLTRNETLQRYFKDPASVKRSDLGTYLRRFPGYMDLNLIVQCYLECVDAIRMETPVEIPVPNHRVQCTSDQVKTIQSIIAKYESLYSTIKSLDLIDVHLVKPLLDGNQLVKCLTRKPGPWMKPAIDNVLVWQLDNPSGTKDEFKLPTTMSINKVPILGKESIHVGYEIQPHIVSETIANLASSTYVIISDTNMAKTHTFKKLVSDFESELQIKRPESRLLTYFVPPGENNKSRETKAAVEDFLLNKGCTRDTVILAVGGGVIGDMIGFVAATFMRGVRVVQVPTTLLAMVDSSVGGKTAIDTPLGKNFIGAFHQPQYVFCDVSFLQTLPARQFINGMAEVVKTAAIWNEEEFTRLEEFAPKFIAEVTSEKPNLESIRKELVKTVLESVRVKASVVSADEKEGGLRNLLNFGHTIGHAIEAILTPEALHGECVSIGMIKEAELSRYLGILPPVAVARLSKCLAAYRLPVSVDEKNFSKIVGGKKYNLKIDSLIQKMLIDKKNDGSKIRCVLLERIGRCYELKAHQISKDDLKFVLTDEVLVHPFKEFPDFVTISPPGSKSISNRALILAALGSGTVQIKNLLHSDDTKHMLDALSVLRGASISFADNGETVVVEGNGGDLFASEKALYLGNAGTASRFLTAVACLAKSSDNSHVILTGNARMQERPIGPLVDALKSNGSEIEYLKNSGSLPLKIAAGKGLRGGRIELAATISSQYVSAILMCAPYAKEPVTLSLVGGKPISQLYIDMTCEMMKQFGVEVTKSTIEPYTYHIPKAAYKNPSEYVVESDASSATYPLAFAALTGSSCTIPNIGSSSLQGDAKFAVDVLKPMGCEVKQTATSTTVTGPAQLNALTSVDMEPMTDAFLTASVVAAVAKGTTTITGIANQRVKECNRIKAMVDELAKFGVRAHEIDDGIVIEGVPSRDLKTPSVEKRGVHTYDDHRVAMSFSLLAGLCKQPVLLLERSTTGKTWPGWWDVLHSKFGTTLEGYEPSKPASISTNGEKSIVVIGMRAAGKTTLSKWIAKYLGFKFLDLDEHLEEKLGVDIKTLIKEKGWDYFRHQESLLAAECFVQYSSGYVLSSGGGLVESEDARKQLQGYIANNGIVLHLHRDLEETVTFLNSDATRPAFASEVKDVWLRREKWYHECSNYHFYAPHCSTDDDFAKLKKVFLKFIGKITGFEVLTIPKSRSAFVTLTYPDVRDALDILPGITVGANAVELRVDLLAKYDPAYIADQVGLLRKTVDLPIIYTIRTKSQGGNFADEDLDSIRSLLLFGIKIGVDVIDLQLISPNGIIDEVMSKRSNTKVIASHHDFTGQLKWDNVEWKTKYDQGVAINADIVKLVGKAIDFNDNLLLEKFRSENTAKPLIGLNMGPKGKLSRVLNTVFTPVTHDLITDKPQGVGQLTVKEINEAYYQIGGFVDKKFWVVGSPIEHSRSPALHNAGYEALSLPYKFDRFESSDAEVVYQKLMLRSDFGGLAITMPLKLDMMKYVTQLSDAAKLIGAINTIVPIKDGFLGDNTDWVGITNSFKQSGFVGGSHVSGLVVGGGGTSRAAIYALHQLGCEKIYLLNRTVSKLHEIVNTFPNEFNLEVVESVEQVRGKSVSLAVSCVPSSAPLDDVLLKRLEIILNSNKPAVGEDAPLLLEAAYKPRITPVMELAEEKYNWKVIQGVEMLVNQGEEQFKIHTGFAPPYDVIHEAVVADD</sequence>
<dbReference type="Gene3D" id="1.10.3090.10">
    <property type="entry name" value="cca-adding enzyme, domain 2"/>
    <property type="match status" value="1"/>
</dbReference>
<keyword evidence="9 23" id="KW-0547">Nucleotide-binding</keyword>
<feature type="binding site" evidence="23">
    <location>
        <position position="680"/>
    </location>
    <ligand>
        <name>7-phospho-2-dehydro-3-deoxy-D-arabino-heptonate</name>
        <dbReference type="ChEBI" id="CHEBI:58394"/>
    </ligand>
</feature>
<comment type="pathway">
    <text evidence="23">Metabolic intermediate biosynthesis; chorismate biosynthesis; chorismate from D-erythrose 4-phosphate and phosphoenolpyruvate: step 2/7.</text>
</comment>
<feature type="binding site" evidence="23">
    <location>
        <position position="795"/>
    </location>
    <ligand>
        <name>7-phospho-2-dehydro-3-deoxy-D-arabino-heptonate</name>
        <dbReference type="ChEBI" id="CHEBI:58394"/>
    </ligand>
</feature>
<dbReference type="Pfam" id="PF01487">
    <property type="entry name" value="DHquinase_I"/>
    <property type="match status" value="1"/>
</dbReference>
<dbReference type="InterPro" id="IPR010110">
    <property type="entry name" value="Shikimate_DH_AroM-type"/>
</dbReference>
<feature type="domain" description="3-dehydroquinate synthase N-terminal" evidence="27">
    <location>
        <begin position="606"/>
        <end position="717"/>
    </location>
</feature>
<evidence type="ECO:0000256" key="1">
    <source>
        <dbReference type="ARBA" id="ARBA00004496"/>
    </source>
</evidence>
<dbReference type="Gene3D" id="3.40.50.10860">
    <property type="entry name" value="Leucine Dehydrogenase, chain A, domain 1"/>
    <property type="match status" value="1"/>
</dbReference>
<evidence type="ECO:0000313" key="33">
    <source>
        <dbReference type="Proteomes" id="UP001204833"/>
    </source>
</evidence>
<feature type="binding site" evidence="23">
    <location>
        <position position="690"/>
    </location>
    <ligand>
        <name>7-phospho-2-dehydro-3-deoxy-D-arabino-heptonate</name>
        <dbReference type="ChEBI" id="CHEBI:58394"/>
    </ligand>
</feature>
<evidence type="ECO:0000256" key="23">
    <source>
        <dbReference type="HAMAP-Rule" id="MF_03143"/>
    </source>
</evidence>
<evidence type="ECO:0000256" key="21">
    <source>
        <dbReference type="ARBA" id="ARBA00054455"/>
    </source>
</evidence>
<feature type="domain" description="Shikimate dehydrogenase substrate binding N-terminal" evidence="28">
    <location>
        <begin position="1803"/>
        <end position="1884"/>
    </location>
</feature>
<dbReference type="InterPro" id="IPR023193">
    <property type="entry name" value="EPSP_synthase_CS"/>
</dbReference>
<keyword evidence="10 23" id="KW-0418">Kinase</keyword>
<feature type="binding site" evidence="23">
    <location>
        <begin position="667"/>
        <end position="668"/>
    </location>
    <ligand>
        <name>NAD(+)</name>
        <dbReference type="ChEBI" id="CHEBI:57540"/>
    </ligand>
</feature>
<dbReference type="HAMAP" id="MF_00109">
    <property type="entry name" value="Shikimate_kinase"/>
    <property type="match status" value="1"/>
</dbReference>
<dbReference type="InterPro" id="IPR001381">
    <property type="entry name" value="DHquinase_I"/>
</dbReference>
<feature type="domain" description="Enolpyruvate transferase" evidence="25">
    <location>
        <begin position="934"/>
        <end position="1358"/>
    </location>
</feature>
<comment type="catalytic activity">
    <reaction evidence="23">
        <text>shikimate + NADP(+) = 3-dehydroshikimate + NADPH + H(+)</text>
        <dbReference type="Rhea" id="RHEA:17737"/>
        <dbReference type="ChEBI" id="CHEBI:15378"/>
        <dbReference type="ChEBI" id="CHEBI:16630"/>
        <dbReference type="ChEBI" id="CHEBI:36208"/>
        <dbReference type="ChEBI" id="CHEBI:57783"/>
        <dbReference type="ChEBI" id="CHEBI:58349"/>
        <dbReference type="EC" id="1.1.1.25"/>
    </reaction>
</comment>
<dbReference type="NCBIfam" id="TIGR01809">
    <property type="entry name" value="Shik-DH-AROM"/>
    <property type="match status" value="1"/>
</dbReference>
<evidence type="ECO:0000256" key="18">
    <source>
        <dbReference type="ARBA" id="ARBA00023268"/>
    </source>
</evidence>
<dbReference type="InterPro" id="IPR001986">
    <property type="entry name" value="Enolpyruvate_Tfrase_dom"/>
</dbReference>
<comment type="caution">
    <text evidence="23">Lacks conserved residue(s) required for the propagation of feature annotation.</text>
</comment>
<dbReference type="FunFam" id="1.20.1090.10:FF:000007">
    <property type="entry name" value="Pentafunctional AROM polypeptide"/>
    <property type="match status" value="1"/>
</dbReference>
<feature type="binding site" evidence="23">
    <location>
        <position position="882"/>
    </location>
    <ligand>
        <name>7-phospho-2-dehydro-3-deoxy-D-arabino-heptonate</name>
        <dbReference type="ChEBI" id="CHEBI:58394"/>
    </ligand>
</feature>
<dbReference type="Pfam" id="PF18317">
    <property type="entry name" value="SDH_C"/>
    <property type="match status" value="1"/>
</dbReference>
<dbReference type="CDD" id="cd08195">
    <property type="entry name" value="DHQS"/>
    <property type="match status" value="1"/>
</dbReference>
<comment type="function">
    <text evidence="22">Nucleotidyltransferase that catalyzes the addition and repair of the essential 3'-terminal CCA sequence in tRNAs, which is necessary for the attachment of amino acids to the 3' terminus of tRNA molecules, using CTP and ATP as substrates. tRNA 3'-terminal CCA addition is required both for tRNA processing and repair. Also involved in tRNA surveillance by mediating tandem CCA addition to generate a CCACCA at the 3' terminus of unstable tRNAs. While stable tRNAs receive only 3'-terminal CCA, unstable tRNAs are marked with CCACCA and rapidly degraded. The structural flexibility of RNA controls the choice between CCA versus CCACCA addition: following the first CCA addition cycle, nucleotide-binding to the active site triggers a clockwise screw motion, producing torque on the RNA. This ejects stable RNAs, whereas unstable RNAs are refolded while bound to the enzyme and subjected to a second CCA catalytic cycle.</text>
</comment>
<feature type="domain" description="3-dehydroquinate synthase C-terminal" evidence="31">
    <location>
        <begin position="719"/>
        <end position="884"/>
    </location>
</feature>
<dbReference type="Pfam" id="PF24621">
    <property type="entry name" value="DHQS_C"/>
    <property type="match status" value="1"/>
</dbReference>
<keyword evidence="5 23" id="KW-0963">Cytoplasm</keyword>
<dbReference type="Gene3D" id="1.20.1090.10">
    <property type="entry name" value="Dehydroquinate synthase-like - alpha domain"/>
    <property type="match status" value="1"/>
</dbReference>
<dbReference type="GO" id="GO:0003866">
    <property type="term" value="F:3-phosphoshikimate 1-carboxyvinyltransferase activity"/>
    <property type="evidence" value="ECO:0007669"/>
    <property type="project" value="UniProtKB-UniRule"/>
</dbReference>
<reference evidence="32 33" key="1">
    <citation type="journal article" date="2022" name="DNA Res.">
        <title>Genome analysis of five recently described species of the CUG-Ser clade uncovers Candida theae as a new hybrid lineage with pathogenic potential in the Candida parapsilosis species complex.</title>
        <authorList>
            <person name="Mixao V."/>
            <person name="Del Olmo V."/>
            <person name="Hegedusova E."/>
            <person name="Saus E."/>
            <person name="Pryszcz L."/>
            <person name="Cillingova A."/>
            <person name="Nosek J."/>
            <person name="Gabaldon T."/>
        </authorList>
    </citation>
    <scope>NUCLEOTIDE SEQUENCE [LARGE SCALE GENOMIC DNA]</scope>
    <source>
        <strain evidence="32 33">CBS 12239</strain>
    </source>
</reference>
<dbReference type="Pfam" id="PF00275">
    <property type="entry name" value="EPSP_synthase"/>
    <property type="match status" value="1"/>
</dbReference>
<evidence type="ECO:0000256" key="12">
    <source>
        <dbReference type="ARBA" id="ARBA00022840"/>
    </source>
</evidence>